<evidence type="ECO:0000313" key="3">
    <source>
        <dbReference type="EMBL" id="ABQ13433.1"/>
    </source>
</evidence>
<dbReference type="HOGENOM" id="CLU_012817_13_3_6"/>
<comment type="subcellular location">
    <subcellularLocation>
        <location evidence="2">Cell outer membrane</location>
        <topology evidence="2">Lipid-anchor</topology>
    </subcellularLocation>
</comment>
<name>A5EXF9_DICNV</name>
<dbReference type="SUPFAM" id="SSF56954">
    <property type="entry name" value="Outer membrane efflux proteins (OEP)"/>
    <property type="match status" value="1"/>
</dbReference>
<keyword evidence="4" id="KW-1185">Reference proteome</keyword>
<dbReference type="eggNOG" id="COG1538">
    <property type="taxonomic scope" value="Bacteria"/>
</dbReference>
<dbReference type="NCBIfam" id="TIGR01845">
    <property type="entry name" value="outer_NodT"/>
    <property type="match status" value="1"/>
</dbReference>
<keyword evidence="2" id="KW-0449">Lipoprotein</keyword>
<protein>
    <submittedName>
        <fullName evidence="3">Outer membrane multidrug efflux protein</fullName>
    </submittedName>
</protein>
<organism evidence="3 4">
    <name type="scientific">Dichelobacter nodosus (strain VCS1703A)</name>
    <dbReference type="NCBI Taxonomy" id="246195"/>
    <lineage>
        <taxon>Bacteria</taxon>
        <taxon>Pseudomonadati</taxon>
        <taxon>Pseudomonadota</taxon>
        <taxon>Gammaproteobacteria</taxon>
        <taxon>Cardiobacteriales</taxon>
        <taxon>Cardiobacteriaceae</taxon>
        <taxon>Dichelobacter</taxon>
    </lineage>
</organism>
<dbReference type="STRING" id="246195.DNO_1192"/>
<keyword evidence="2" id="KW-0472">Membrane</keyword>
<dbReference type="Gene3D" id="2.20.200.10">
    <property type="entry name" value="Outer membrane efflux proteins (OEP)"/>
    <property type="match status" value="1"/>
</dbReference>
<keyword evidence="2" id="KW-0812">Transmembrane</keyword>
<dbReference type="PANTHER" id="PTHR30203">
    <property type="entry name" value="OUTER MEMBRANE CATION EFFLUX PROTEIN"/>
    <property type="match status" value="1"/>
</dbReference>
<keyword evidence="2" id="KW-1134">Transmembrane beta strand</keyword>
<dbReference type="KEGG" id="dno:DNO_1192"/>
<dbReference type="RefSeq" id="WP_012031496.1">
    <property type="nucleotide sequence ID" value="NC_009446.1"/>
</dbReference>
<dbReference type="InterPro" id="IPR010131">
    <property type="entry name" value="MdtP/NodT-like"/>
</dbReference>
<dbReference type="Gene3D" id="1.20.1600.10">
    <property type="entry name" value="Outer membrane efflux proteins (OEP)"/>
    <property type="match status" value="1"/>
</dbReference>
<reference evidence="3 4" key="1">
    <citation type="journal article" date="2007" name="Nat. Biotechnol.">
        <title>Genome sequence and identification of candidate vaccine antigens from the animal pathogen Dichelobacter nodosus.</title>
        <authorList>
            <person name="Myers G.S."/>
            <person name="Parker D."/>
            <person name="Al-Hasani K."/>
            <person name="Kennan R.M."/>
            <person name="Seemann T."/>
            <person name="Ren Q."/>
            <person name="Badger J.H."/>
            <person name="Selengut J.D."/>
            <person name="Deboy R.T."/>
            <person name="Tettelin H."/>
            <person name="Boyce J.D."/>
            <person name="McCarl V.P."/>
            <person name="Han X."/>
            <person name="Nelson W.C."/>
            <person name="Madupu R."/>
            <person name="Mohamoud Y."/>
            <person name="Holley T."/>
            <person name="Fedorova N."/>
            <person name="Khouri H."/>
            <person name="Bottomley S.P."/>
            <person name="Whittington R.J."/>
            <person name="Adler B."/>
            <person name="Songer J.G."/>
            <person name="Rood J.I."/>
            <person name="Paulsen I.T."/>
        </authorList>
    </citation>
    <scope>NUCLEOTIDE SEQUENCE [LARGE SCALE GENOMIC DNA]</scope>
    <source>
        <strain evidence="3 4">VCS1703A</strain>
    </source>
</reference>
<sequence>MKKPVYSLSLAVFLAACSFVPDYEQPTVALEQQWIKTALDEQTTATASDLGWREYFRDPQLQTLIAAALQHNHDLKQAALTVERAAAQYGIAEKNELPVIALNSEVNRAGNVRGAETNYRVGVGFSNFELDFFGRVRAMTTAALNHYLQTREARDSAQLAVIQGVAKTYYAARINQALMDLSKQVVQSRQKSAELARLQYQAGVINETILHGYESAIAAAEANYHGYRRSYQQALNGLSSLVGMPYQQLNVPAAGGLDQAFSALTVPAGLPSALLEKRPDVRAAEYALKAANANIGAARAALFPKISLTGSLGYLSTELDHLLDEPHRAWSITPAVMLPIFDRGLLNAQVKVSELNQKIVVEEYQKTLQTAFQEIADILIARETYAEQYQAAQKAATAQNEVLRLEKLRFNTGVSDGLALLEAERNSFQTQERVLQVQLGLLTNLVSFYTAMGGGLQEYGAQLPDIK</sequence>
<dbReference type="Pfam" id="PF02321">
    <property type="entry name" value="OEP"/>
    <property type="match status" value="2"/>
</dbReference>
<keyword evidence="2" id="KW-0564">Palmitate</keyword>
<dbReference type="GO" id="GO:0015562">
    <property type="term" value="F:efflux transmembrane transporter activity"/>
    <property type="evidence" value="ECO:0007669"/>
    <property type="project" value="InterPro"/>
</dbReference>
<dbReference type="Proteomes" id="UP000000248">
    <property type="component" value="Chromosome"/>
</dbReference>
<evidence type="ECO:0000256" key="1">
    <source>
        <dbReference type="ARBA" id="ARBA00007613"/>
    </source>
</evidence>
<dbReference type="PANTHER" id="PTHR30203:SF32">
    <property type="entry name" value="CATION EFFLUX SYSTEM PROTEIN CUSC"/>
    <property type="match status" value="1"/>
</dbReference>
<dbReference type="AlphaFoldDB" id="A5EXF9"/>
<evidence type="ECO:0000256" key="2">
    <source>
        <dbReference type="RuleBase" id="RU362097"/>
    </source>
</evidence>
<accession>A5EXF9</accession>
<dbReference type="InterPro" id="IPR003423">
    <property type="entry name" value="OMP_efflux"/>
</dbReference>
<dbReference type="EMBL" id="CP000513">
    <property type="protein sequence ID" value="ABQ13433.1"/>
    <property type="molecule type" value="Genomic_DNA"/>
</dbReference>
<dbReference type="PROSITE" id="PS51257">
    <property type="entry name" value="PROKAR_LIPOPROTEIN"/>
    <property type="match status" value="1"/>
</dbReference>
<dbReference type="GO" id="GO:0009279">
    <property type="term" value="C:cell outer membrane"/>
    <property type="evidence" value="ECO:0007669"/>
    <property type="project" value="UniProtKB-SubCell"/>
</dbReference>
<evidence type="ECO:0000313" key="4">
    <source>
        <dbReference type="Proteomes" id="UP000000248"/>
    </source>
</evidence>
<dbReference type="OrthoDB" id="9770517at2"/>
<comment type="similarity">
    <text evidence="1 2">Belongs to the outer membrane factor (OMF) (TC 1.B.17) family.</text>
</comment>
<proteinExistence type="inferred from homology"/>
<gene>
    <name evidence="3" type="ordered locus">DNO_1192</name>
</gene>